<dbReference type="PANTHER" id="PTHR33408">
    <property type="entry name" value="TRANSPOSASE"/>
    <property type="match status" value="1"/>
</dbReference>
<evidence type="ECO:0000313" key="4">
    <source>
        <dbReference type="EMBL" id="MBK1620279.1"/>
    </source>
</evidence>
<dbReference type="Pfam" id="PF01609">
    <property type="entry name" value="DDE_Tnp_1"/>
    <property type="match status" value="1"/>
</dbReference>
<accession>A0A9X1B5M0</accession>
<dbReference type="GO" id="GO:0004803">
    <property type="term" value="F:transposase activity"/>
    <property type="evidence" value="ECO:0007669"/>
    <property type="project" value="InterPro"/>
</dbReference>
<dbReference type="NCBIfam" id="NF033551">
    <property type="entry name" value="transpos_IS1182"/>
    <property type="match status" value="1"/>
</dbReference>
<dbReference type="InterPro" id="IPR008490">
    <property type="entry name" value="Transposase_InsH_N"/>
</dbReference>
<dbReference type="AlphaFoldDB" id="A0A9X1B5M0"/>
<feature type="region of interest" description="Disordered" evidence="1">
    <location>
        <begin position="231"/>
        <end position="265"/>
    </location>
</feature>
<sequence length="453" mass="50332">MAVNFITADRETPDRLPATVQEYVPEDHLARFVVEIVDQLDLSHLIDAYTGRGSRPYHPAMLVALLFYGYATGVFSSRKLAQATYDSIAFRYLCANTHPDHRTIADFRKRFLNELAALFTQVLLIAQRMGLVKLGTVSLDGTKLKANASKHKALSWDYANRLEEQLKGEVEELMRLAEQADNTPLPKPLDLPQELERRAQRLAVIAAAKEEIEARAQARFEAEQAEYARKLAARQARAERTGRQPGGRPPKAPEPGPGAKDQVSLTDAESRIMPTAGGGFEQAYNAQAGVDTETHLIVEQHVTDHTNDKQEIAPALERLDALPKALGEVDALLADTGYHSEANLDRCEAAGIDPYICEARQRHNPPLAERLADDPPLPSGKLTSVEANRHRLRTRSGKARYAKRKSTVETVFGIIKQVQGFHQFLLRGLEAVQGEWALVCLGWNLKRLFALKG</sequence>
<dbReference type="InterPro" id="IPR002559">
    <property type="entry name" value="Transposase_11"/>
</dbReference>
<protein>
    <submittedName>
        <fullName evidence="4">Transposase</fullName>
    </submittedName>
</protein>
<name>A0A9X1B5M0_9GAMM</name>
<keyword evidence="5" id="KW-1185">Reference proteome</keyword>
<reference evidence="4 5" key="1">
    <citation type="journal article" date="2020" name="Microorganisms">
        <title>Osmotic Adaptation and Compatible Solute Biosynthesis of Phototrophic Bacteria as Revealed from Genome Analyses.</title>
        <authorList>
            <person name="Imhoff J.F."/>
            <person name="Rahn T."/>
            <person name="Kunzel S."/>
            <person name="Keller A."/>
            <person name="Neulinger S.C."/>
        </authorList>
    </citation>
    <scope>NUCLEOTIDE SEQUENCE [LARGE SCALE GENOMIC DNA]</scope>
    <source>
        <strain evidence="4 5">DSM 25653</strain>
    </source>
</reference>
<proteinExistence type="predicted"/>
<evidence type="ECO:0000259" key="3">
    <source>
        <dbReference type="Pfam" id="PF05598"/>
    </source>
</evidence>
<comment type="caution">
    <text evidence="4">The sequence shown here is derived from an EMBL/GenBank/DDBJ whole genome shotgun (WGS) entry which is preliminary data.</text>
</comment>
<dbReference type="Proteomes" id="UP001138768">
    <property type="component" value="Unassembled WGS sequence"/>
</dbReference>
<dbReference type="EMBL" id="NRRY01000036">
    <property type="protein sequence ID" value="MBK1620279.1"/>
    <property type="molecule type" value="Genomic_DNA"/>
</dbReference>
<dbReference type="InterPro" id="IPR047629">
    <property type="entry name" value="IS1182_transpos"/>
</dbReference>
<evidence type="ECO:0000259" key="2">
    <source>
        <dbReference type="Pfam" id="PF01609"/>
    </source>
</evidence>
<organism evidence="4 5">
    <name type="scientific">Lamprobacter modestohalophilus</name>
    <dbReference type="NCBI Taxonomy" id="1064514"/>
    <lineage>
        <taxon>Bacteria</taxon>
        <taxon>Pseudomonadati</taxon>
        <taxon>Pseudomonadota</taxon>
        <taxon>Gammaproteobacteria</taxon>
        <taxon>Chromatiales</taxon>
        <taxon>Chromatiaceae</taxon>
        <taxon>Lamprobacter</taxon>
    </lineage>
</organism>
<dbReference type="GO" id="GO:0006313">
    <property type="term" value="P:DNA transposition"/>
    <property type="evidence" value="ECO:0007669"/>
    <property type="project" value="InterPro"/>
</dbReference>
<dbReference type="RefSeq" id="WP_200247023.1">
    <property type="nucleotide sequence ID" value="NZ_NRRY01000036.1"/>
</dbReference>
<dbReference type="GO" id="GO:0003677">
    <property type="term" value="F:DNA binding"/>
    <property type="evidence" value="ECO:0007669"/>
    <property type="project" value="InterPro"/>
</dbReference>
<feature type="compositionally biased region" description="Pro residues" evidence="1">
    <location>
        <begin position="247"/>
        <end position="256"/>
    </location>
</feature>
<feature type="domain" description="Transposase InsH N-terminal" evidence="3">
    <location>
        <begin position="20"/>
        <end position="110"/>
    </location>
</feature>
<evidence type="ECO:0000313" key="5">
    <source>
        <dbReference type="Proteomes" id="UP001138768"/>
    </source>
</evidence>
<feature type="domain" description="Transposase IS4-like" evidence="2">
    <location>
        <begin position="276"/>
        <end position="445"/>
    </location>
</feature>
<gene>
    <name evidence="4" type="ORF">CKO42_17895</name>
</gene>
<dbReference type="Pfam" id="PF05598">
    <property type="entry name" value="DUF772"/>
    <property type="match status" value="1"/>
</dbReference>
<evidence type="ECO:0000256" key="1">
    <source>
        <dbReference type="SAM" id="MobiDB-lite"/>
    </source>
</evidence>